<proteinExistence type="predicted"/>
<evidence type="ECO:0000259" key="2">
    <source>
        <dbReference type="Pfam" id="PF01321"/>
    </source>
</evidence>
<dbReference type="InterPro" id="IPR000587">
    <property type="entry name" value="Creatinase_N"/>
</dbReference>
<dbReference type="SUPFAM" id="SSF55920">
    <property type="entry name" value="Creatinase/aminopeptidase"/>
    <property type="match status" value="1"/>
</dbReference>
<protein>
    <submittedName>
        <fullName evidence="3">Aminopeptidase P family protein</fullName>
    </submittedName>
</protein>
<keyword evidence="3" id="KW-0378">Hydrolase</keyword>
<accession>A0A848DMP4</accession>
<dbReference type="RefSeq" id="WP_169414464.1">
    <property type="nucleotide sequence ID" value="NZ_JAAXKZ010000081.1"/>
</dbReference>
<evidence type="ECO:0000313" key="4">
    <source>
        <dbReference type="Proteomes" id="UP000586918"/>
    </source>
</evidence>
<dbReference type="Pfam" id="PF00557">
    <property type="entry name" value="Peptidase_M24"/>
    <property type="match status" value="1"/>
</dbReference>
<dbReference type="CDD" id="cd01066">
    <property type="entry name" value="APP_MetAP"/>
    <property type="match status" value="1"/>
</dbReference>
<evidence type="ECO:0000313" key="3">
    <source>
        <dbReference type="EMBL" id="NMH93766.1"/>
    </source>
</evidence>
<dbReference type="AlphaFoldDB" id="A0A848DMP4"/>
<dbReference type="InterPro" id="IPR050659">
    <property type="entry name" value="Peptidase_M24B"/>
</dbReference>
<dbReference type="Gene3D" id="3.40.350.10">
    <property type="entry name" value="Creatinase/prolidase N-terminal domain"/>
    <property type="match status" value="1"/>
</dbReference>
<dbReference type="PANTHER" id="PTHR46112">
    <property type="entry name" value="AMINOPEPTIDASE"/>
    <property type="match status" value="1"/>
</dbReference>
<dbReference type="SUPFAM" id="SSF53092">
    <property type="entry name" value="Creatinase/prolidase N-terminal domain"/>
    <property type="match status" value="1"/>
</dbReference>
<feature type="domain" description="Creatinase N-terminal" evidence="2">
    <location>
        <begin position="8"/>
        <end position="145"/>
    </location>
</feature>
<dbReference type="InterPro" id="IPR029149">
    <property type="entry name" value="Creatin/AminoP/Spt16_N"/>
</dbReference>
<evidence type="ECO:0000259" key="1">
    <source>
        <dbReference type="Pfam" id="PF00557"/>
    </source>
</evidence>
<dbReference type="Pfam" id="PF01321">
    <property type="entry name" value="Creatinase_N"/>
    <property type="match status" value="1"/>
</dbReference>
<organism evidence="3 4">
    <name type="scientific">Pseudonocardia bannensis</name>
    <dbReference type="NCBI Taxonomy" id="630973"/>
    <lineage>
        <taxon>Bacteria</taxon>
        <taxon>Bacillati</taxon>
        <taxon>Actinomycetota</taxon>
        <taxon>Actinomycetes</taxon>
        <taxon>Pseudonocardiales</taxon>
        <taxon>Pseudonocardiaceae</taxon>
        <taxon>Pseudonocardia</taxon>
    </lineage>
</organism>
<name>A0A848DMP4_9PSEU</name>
<feature type="domain" description="Peptidase M24" evidence="1">
    <location>
        <begin position="153"/>
        <end position="352"/>
    </location>
</feature>
<dbReference type="Proteomes" id="UP000586918">
    <property type="component" value="Unassembled WGS sequence"/>
</dbReference>
<dbReference type="InterPro" id="IPR036005">
    <property type="entry name" value="Creatinase/aminopeptidase-like"/>
</dbReference>
<dbReference type="PANTHER" id="PTHR46112:SF2">
    <property type="entry name" value="XAA-PRO AMINOPEPTIDASE P-RELATED"/>
    <property type="match status" value="1"/>
</dbReference>
<keyword evidence="3" id="KW-0031">Aminopeptidase</keyword>
<keyword evidence="4" id="KW-1185">Reference proteome</keyword>
<dbReference type="InterPro" id="IPR000994">
    <property type="entry name" value="Pept_M24"/>
</dbReference>
<dbReference type="GO" id="GO:0004177">
    <property type="term" value="F:aminopeptidase activity"/>
    <property type="evidence" value="ECO:0007669"/>
    <property type="project" value="UniProtKB-KW"/>
</dbReference>
<gene>
    <name evidence="3" type="ORF">HF519_19735</name>
</gene>
<dbReference type="EMBL" id="JAAXKZ010000081">
    <property type="protein sequence ID" value="NMH93766.1"/>
    <property type="molecule type" value="Genomic_DNA"/>
</dbReference>
<keyword evidence="3" id="KW-0645">Protease</keyword>
<comment type="caution">
    <text evidence="3">The sequence shown here is derived from an EMBL/GenBank/DDBJ whole genome shotgun (WGS) entry which is preliminary data.</text>
</comment>
<sequence>MDREVLARQQIAMREFGLDALVAHSPDNVAYGAGYTVPSQSLGMRNRQFVTVCTSDGQSAMLLTANEVDEARDRSSIERLYPYDEFTEDPMAVLAGMLSDLGITDGAVGIELDAFPADRWQDLQRLTPKVGWRPAAAAFARARMVKTEREIALLRESAGIAVRAQMDAYPQLRPGMTEREAYRLVADRALALGADKIVMIQVAAGERSIYSNPSPGGTPFIAGEPVKFDVFVTKEGYLSDTGRSVVVGSASERQRRTWARMQDVFDVIRETIRPGVSTREVWDVFVREFGARSMAPAIRFLGHGLGLSLHEEPFIAAHSDTVLEPGMVFAVEPIFVDGREGYHLEDNLLVTEDGYENLTPQFGRELVEC</sequence>
<reference evidence="3 4" key="1">
    <citation type="submission" date="2020-04" db="EMBL/GenBank/DDBJ databases">
        <authorList>
            <person name="Klaysubun C."/>
            <person name="Duangmal K."/>
            <person name="Lipun K."/>
        </authorList>
    </citation>
    <scope>NUCLEOTIDE SEQUENCE [LARGE SCALE GENOMIC DNA]</scope>
    <source>
        <strain evidence="3 4">DSM 45300</strain>
    </source>
</reference>
<dbReference type="Gene3D" id="3.90.230.10">
    <property type="entry name" value="Creatinase/methionine aminopeptidase superfamily"/>
    <property type="match status" value="1"/>
</dbReference>